<gene>
    <name evidence="1" type="ORF">dnm_010150</name>
</gene>
<dbReference type="KEGG" id="dmm:dnm_010150"/>
<sequence length="60" mass="6922">MTPEYREVFCRKLLGHRRIKGCIVILCEGNIDYLNIHTPQQMRTLEKFLIITDLGDGATS</sequence>
<name>A0A975BGL5_9BACT</name>
<organism evidence="1 2">
    <name type="scientific">Desulfonema magnum</name>
    <dbReference type="NCBI Taxonomy" id="45655"/>
    <lineage>
        <taxon>Bacteria</taxon>
        <taxon>Pseudomonadati</taxon>
        <taxon>Thermodesulfobacteriota</taxon>
        <taxon>Desulfobacteria</taxon>
        <taxon>Desulfobacterales</taxon>
        <taxon>Desulfococcaceae</taxon>
        <taxon>Desulfonema</taxon>
    </lineage>
</organism>
<proteinExistence type="predicted"/>
<reference evidence="1" key="1">
    <citation type="journal article" date="2021" name="Microb. Physiol.">
        <title>Proteogenomic Insights into the Physiology of Marine, Sulfate-Reducing, Filamentous Desulfonema limicola and Desulfonema magnum.</title>
        <authorList>
            <person name="Schnaars V."/>
            <person name="Wohlbrand L."/>
            <person name="Scheve S."/>
            <person name="Hinrichs C."/>
            <person name="Reinhardt R."/>
            <person name="Rabus R."/>
        </authorList>
    </citation>
    <scope>NUCLEOTIDE SEQUENCE</scope>
    <source>
        <strain evidence="1">4be13</strain>
    </source>
</reference>
<evidence type="ECO:0000313" key="2">
    <source>
        <dbReference type="Proteomes" id="UP000663722"/>
    </source>
</evidence>
<dbReference type="Proteomes" id="UP000663722">
    <property type="component" value="Chromosome"/>
</dbReference>
<evidence type="ECO:0000313" key="1">
    <source>
        <dbReference type="EMBL" id="QTA85011.1"/>
    </source>
</evidence>
<dbReference type="AlphaFoldDB" id="A0A975BGL5"/>
<keyword evidence="2" id="KW-1185">Reference proteome</keyword>
<accession>A0A975BGL5</accession>
<protein>
    <submittedName>
        <fullName evidence="1">Uncharacterized protein</fullName>
    </submittedName>
</protein>
<dbReference type="EMBL" id="CP061800">
    <property type="protein sequence ID" value="QTA85011.1"/>
    <property type="molecule type" value="Genomic_DNA"/>
</dbReference>
<dbReference type="RefSeq" id="WP_207681248.1">
    <property type="nucleotide sequence ID" value="NZ_CP061800.1"/>
</dbReference>